<accession>A0AAN6UQ66</accession>
<dbReference type="Proteomes" id="UP001304895">
    <property type="component" value="Unassembled WGS sequence"/>
</dbReference>
<keyword evidence="5" id="KW-1185">Reference proteome</keyword>
<sequence>MAPPPVSGMPDMAKQSTPKTMSSRLMTMKFMQRGAAAAAAAGTPEAASSPATPRSEDGSAKRRKFSHTSSVASSPATPLYDQKAIRAAIEEEEKKREAAIEKRAAELGDSHWVLEGAAALPKSGSRPLLNVVQVGFSQIDYAGTSAGNDDAFESGSAPSQTQFRRFNMKKSKVCKKENDDSSSSTSDSGSDSEGDSEAQRPAPPTREEPGRGRRNTAIDPEARERVRSSMSGRRDDQRKKSQQLAANRRKKEIKLNQLSSVSSAGSQAFQRPSSGMACHGCGKSGHKVADCLNKNR</sequence>
<keyword evidence="1" id="KW-0863">Zinc-finger</keyword>
<reference evidence="4" key="2">
    <citation type="submission" date="2023-05" db="EMBL/GenBank/DDBJ databases">
        <authorList>
            <consortium name="Lawrence Berkeley National Laboratory"/>
            <person name="Steindorff A."/>
            <person name="Hensen N."/>
            <person name="Bonometti L."/>
            <person name="Westerberg I."/>
            <person name="Brannstrom I.O."/>
            <person name="Guillou S."/>
            <person name="Cros-Aarteil S."/>
            <person name="Calhoun S."/>
            <person name="Haridas S."/>
            <person name="Kuo A."/>
            <person name="Mondo S."/>
            <person name="Pangilinan J."/>
            <person name="Riley R."/>
            <person name="Labutti K."/>
            <person name="Andreopoulos B."/>
            <person name="Lipzen A."/>
            <person name="Chen C."/>
            <person name="Yanf M."/>
            <person name="Daum C."/>
            <person name="Ng V."/>
            <person name="Clum A."/>
            <person name="Ohm R."/>
            <person name="Martin F."/>
            <person name="Silar P."/>
            <person name="Natvig D."/>
            <person name="Lalanne C."/>
            <person name="Gautier V."/>
            <person name="Ament-Velasquez S.L."/>
            <person name="Kruys A."/>
            <person name="Hutchinson M.I."/>
            <person name="Powell A.J."/>
            <person name="Barry K."/>
            <person name="Miller A.N."/>
            <person name="Grigoriev I.V."/>
            <person name="Debuchy R."/>
            <person name="Gladieux P."/>
            <person name="Thoren M.H."/>
            <person name="Johannesson H."/>
        </authorList>
    </citation>
    <scope>NUCLEOTIDE SEQUENCE</scope>
    <source>
        <strain evidence="4">CBS 123565</strain>
    </source>
</reference>
<protein>
    <recommendedName>
        <fullName evidence="3">CCHC-type domain-containing protein</fullName>
    </recommendedName>
</protein>
<evidence type="ECO:0000256" key="2">
    <source>
        <dbReference type="SAM" id="MobiDB-lite"/>
    </source>
</evidence>
<feature type="domain" description="CCHC-type" evidence="3">
    <location>
        <begin position="278"/>
        <end position="291"/>
    </location>
</feature>
<evidence type="ECO:0000256" key="1">
    <source>
        <dbReference type="PROSITE-ProRule" id="PRU00047"/>
    </source>
</evidence>
<dbReference type="AlphaFoldDB" id="A0AAN6UQ66"/>
<dbReference type="GO" id="GO:0008270">
    <property type="term" value="F:zinc ion binding"/>
    <property type="evidence" value="ECO:0007669"/>
    <property type="project" value="UniProtKB-KW"/>
</dbReference>
<evidence type="ECO:0000313" key="4">
    <source>
        <dbReference type="EMBL" id="KAK4137172.1"/>
    </source>
</evidence>
<gene>
    <name evidence="4" type="ORF">BT67DRAFT_395263</name>
</gene>
<feature type="compositionally biased region" description="Polar residues" evidence="2">
    <location>
        <begin position="67"/>
        <end position="76"/>
    </location>
</feature>
<feature type="compositionally biased region" description="Basic and acidic residues" evidence="2">
    <location>
        <begin position="220"/>
        <end position="239"/>
    </location>
</feature>
<name>A0AAN6UQ66_9PEZI</name>
<comment type="caution">
    <text evidence="4">The sequence shown here is derived from an EMBL/GenBank/DDBJ whole genome shotgun (WGS) entry which is preliminary data.</text>
</comment>
<evidence type="ECO:0000259" key="3">
    <source>
        <dbReference type="PROSITE" id="PS50158"/>
    </source>
</evidence>
<keyword evidence="1" id="KW-0862">Zinc</keyword>
<dbReference type="PROSITE" id="PS50158">
    <property type="entry name" value="ZF_CCHC"/>
    <property type="match status" value="1"/>
</dbReference>
<dbReference type="InterPro" id="IPR001878">
    <property type="entry name" value="Znf_CCHC"/>
</dbReference>
<proteinExistence type="predicted"/>
<evidence type="ECO:0000313" key="5">
    <source>
        <dbReference type="Proteomes" id="UP001304895"/>
    </source>
</evidence>
<organism evidence="4 5">
    <name type="scientific">Trichocladium antarcticum</name>
    <dbReference type="NCBI Taxonomy" id="1450529"/>
    <lineage>
        <taxon>Eukaryota</taxon>
        <taxon>Fungi</taxon>
        <taxon>Dikarya</taxon>
        <taxon>Ascomycota</taxon>
        <taxon>Pezizomycotina</taxon>
        <taxon>Sordariomycetes</taxon>
        <taxon>Sordariomycetidae</taxon>
        <taxon>Sordariales</taxon>
        <taxon>Chaetomiaceae</taxon>
        <taxon>Trichocladium</taxon>
    </lineage>
</organism>
<feature type="compositionally biased region" description="Low complexity" evidence="2">
    <location>
        <begin position="33"/>
        <end position="53"/>
    </location>
</feature>
<feature type="compositionally biased region" description="Polar residues" evidence="2">
    <location>
        <begin position="14"/>
        <end position="25"/>
    </location>
</feature>
<keyword evidence="1" id="KW-0479">Metal-binding</keyword>
<feature type="region of interest" description="Disordered" evidence="2">
    <location>
        <begin position="141"/>
        <end position="259"/>
    </location>
</feature>
<reference evidence="4" key="1">
    <citation type="journal article" date="2023" name="Mol. Phylogenet. Evol.">
        <title>Genome-scale phylogeny and comparative genomics of the fungal order Sordariales.</title>
        <authorList>
            <person name="Hensen N."/>
            <person name="Bonometti L."/>
            <person name="Westerberg I."/>
            <person name="Brannstrom I.O."/>
            <person name="Guillou S."/>
            <person name="Cros-Aarteil S."/>
            <person name="Calhoun S."/>
            <person name="Haridas S."/>
            <person name="Kuo A."/>
            <person name="Mondo S."/>
            <person name="Pangilinan J."/>
            <person name="Riley R."/>
            <person name="LaButti K."/>
            <person name="Andreopoulos B."/>
            <person name="Lipzen A."/>
            <person name="Chen C."/>
            <person name="Yan M."/>
            <person name="Daum C."/>
            <person name="Ng V."/>
            <person name="Clum A."/>
            <person name="Steindorff A."/>
            <person name="Ohm R.A."/>
            <person name="Martin F."/>
            <person name="Silar P."/>
            <person name="Natvig D.O."/>
            <person name="Lalanne C."/>
            <person name="Gautier V."/>
            <person name="Ament-Velasquez S.L."/>
            <person name="Kruys A."/>
            <person name="Hutchinson M.I."/>
            <person name="Powell A.J."/>
            <person name="Barry K."/>
            <person name="Miller A.N."/>
            <person name="Grigoriev I.V."/>
            <person name="Debuchy R."/>
            <person name="Gladieux P."/>
            <person name="Hiltunen Thoren M."/>
            <person name="Johannesson H."/>
        </authorList>
    </citation>
    <scope>NUCLEOTIDE SEQUENCE</scope>
    <source>
        <strain evidence="4">CBS 123565</strain>
    </source>
</reference>
<dbReference type="GO" id="GO:0003676">
    <property type="term" value="F:nucleic acid binding"/>
    <property type="evidence" value="ECO:0007669"/>
    <property type="project" value="InterPro"/>
</dbReference>
<feature type="region of interest" description="Disordered" evidence="2">
    <location>
        <begin position="1"/>
        <end position="80"/>
    </location>
</feature>
<dbReference type="EMBL" id="MU853402">
    <property type="protein sequence ID" value="KAK4137172.1"/>
    <property type="molecule type" value="Genomic_DNA"/>
</dbReference>